<dbReference type="Proteomes" id="UP000051530">
    <property type="component" value="Unassembled WGS sequence"/>
</dbReference>
<feature type="non-terminal residue" evidence="2">
    <location>
        <position position="1"/>
    </location>
</feature>
<reference evidence="2 3" key="1">
    <citation type="submission" date="2015-07" db="EMBL/GenBank/DDBJ databases">
        <title>The genome of Pseudoloma neurophilia, a relevant intracellular parasite of the zebrafish.</title>
        <authorList>
            <person name="Ndikumana S."/>
            <person name="Pelin A."/>
            <person name="Sanders J."/>
            <person name="Corradi N."/>
        </authorList>
    </citation>
    <scope>NUCLEOTIDE SEQUENCE [LARGE SCALE GENOMIC DNA]</scope>
    <source>
        <strain evidence="2 3">MK1</strain>
    </source>
</reference>
<dbReference type="VEuPathDB" id="MicrosporidiaDB:M153_20117000640"/>
<dbReference type="EMBL" id="LGUB01001429">
    <property type="protein sequence ID" value="KRH91882.1"/>
    <property type="molecule type" value="Genomic_DNA"/>
</dbReference>
<accession>A0A0R0LRB1</accession>
<keyword evidence="1" id="KW-0812">Transmembrane</keyword>
<protein>
    <submittedName>
        <fullName evidence="2">Uncharacterized protein</fullName>
    </submittedName>
</protein>
<dbReference type="AlphaFoldDB" id="A0A0R0LRB1"/>
<organism evidence="2 3">
    <name type="scientific">Pseudoloma neurophilia</name>
    <dbReference type="NCBI Taxonomy" id="146866"/>
    <lineage>
        <taxon>Eukaryota</taxon>
        <taxon>Fungi</taxon>
        <taxon>Fungi incertae sedis</taxon>
        <taxon>Microsporidia</taxon>
        <taxon>Pseudoloma</taxon>
    </lineage>
</organism>
<keyword evidence="1" id="KW-0472">Membrane</keyword>
<name>A0A0R0LRB1_9MICR</name>
<proteinExistence type="predicted"/>
<sequence length="180" mass="21361">SELQKAAVDIEKSELQKTAVDIEKSEPESDIFYSILLILLNQPTLLTNRTHDLTTIDYMNCFKISNSLNLNSLISVVVYFFLGRLKREEIETGVIFYIKKDKNITLKNFQAQKRKNIQFWLTDEYLLFWTICMSFITLFTYLNYNEGNEYFFGRFFNLGMYWLVDNSVGILLLFKKKMFK</sequence>
<feature type="transmembrane region" description="Helical" evidence="1">
    <location>
        <begin position="125"/>
        <end position="144"/>
    </location>
</feature>
<comment type="caution">
    <text evidence="2">The sequence shown here is derived from an EMBL/GenBank/DDBJ whole genome shotgun (WGS) entry which is preliminary data.</text>
</comment>
<feature type="transmembrane region" description="Helical" evidence="1">
    <location>
        <begin position="150"/>
        <end position="174"/>
    </location>
</feature>
<evidence type="ECO:0000256" key="1">
    <source>
        <dbReference type="SAM" id="Phobius"/>
    </source>
</evidence>
<keyword evidence="3" id="KW-1185">Reference proteome</keyword>
<evidence type="ECO:0000313" key="2">
    <source>
        <dbReference type="EMBL" id="KRH91882.1"/>
    </source>
</evidence>
<evidence type="ECO:0000313" key="3">
    <source>
        <dbReference type="Proteomes" id="UP000051530"/>
    </source>
</evidence>
<gene>
    <name evidence="2" type="ORF">M153_20117000640</name>
</gene>
<keyword evidence="1" id="KW-1133">Transmembrane helix</keyword>